<dbReference type="EMBL" id="FRFD01000010">
    <property type="protein sequence ID" value="SHO51746.1"/>
    <property type="molecule type" value="Genomic_DNA"/>
</dbReference>
<keyword evidence="5" id="KW-1185">Reference proteome</keyword>
<dbReference type="InterPro" id="IPR011583">
    <property type="entry name" value="Chitinase_II/V-like_cat"/>
</dbReference>
<dbReference type="InterPro" id="IPR029070">
    <property type="entry name" value="Chitinase_insertion_sf"/>
</dbReference>
<organism evidence="4 5">
    <name type="scientific">Anaerocolumna xylanovorans DSM 12503</name>
    <dbReference type="NCBI Taxonomy" id="1121345"/>
    <lineage>
        <taxon>Bacteria</taxon>
        <taxon>Bacillati</taxon>
        <taxon>Bacillota</taxon>
        <taxon>Clostridia</taxon>
        <taxon>Lachnospirales</taxon>
        <taxon>Lachnospiraceae</taxon>
        <taxon>Anaerocolumna</taxon>
    </lineage>
</organism>
<evidence type="ECO:0000256" key="1">
    <source>
        <dbReference type="ARBA" id="ARBA00023295"/>
    </source>
</evidence>
<dbReference type="STRING" id="1121345.SAMN02745217_03308"/>
<dbReference type="SMART" id="SM00636">
    <property type="entry name" value="Glyco_18"/>
    <property type="match status" value="1"/>
</dbReference>
<feature type="domain" description="LysM" evidence="2">
    <location>
        <begin position="51"/>
        <end position="96"/>
    </location>
</feature>
<dbReference type="InterPro" id="IPR036779">
    <property type="entry name" value="LysM_dom_sf"/>
</dbReference>
<reference evidence="4 5" key="1">
    <citation type="submission" date="2016-12" db="EMBL/GenBank/DDBJ databases">
        <authorList>
            <person name="Song W.-J."/>
            <person name="Kurnit D.M."/>
        </authorList>
    </citation>
    <scope>NUCLEOTIDE SEQUENCE [LARGE SCALE GENOMIC DNA]</scope>
    <source>
        <strain evidence="4 5">DSM 12503</strain>
    </source>
</reference>
<proteinExistence type="predicted"/>
<dbReference type="OrthoDB" id="9769314at2"/>
<dbReference type="SUPFAM" id="SSF51445">
    <property type="entry name" value="(Trans)glycosidases"/>
    <property type="match status" value="1"/>
</dbReference>
<name>A0A1M7YGN1_9FIRM</name>
<dbReference type="InterPro" id="IPR018392">
    <property type="entry name" value="LysM"/>
</dbReference>
<dbReference type="InterPro" id="IPR001223">
    <property type="entry name" value="Glyco_hydro18_cat"/>
</dbReference>
<dbReference type="PANTHER" id="PTHR46066:SF2">
    <property type="entry name" value="CHITINASE DOMAIN-CONTAINING PROTEIN 1"/>
    <property type="match status" value="1"/>
</dbReference>
<dbReference type="AlphaFoldDB" id="A0A1M7YGN1"/>
<dbReference type="PROSITE" id="PS51782">
    <property type="entry name" value="LYSM"/>
    <property type="match status" value="2"/>
</dbReference>
<evidence type="ECO:0000259" key="2">
    <source>
        <dbReference type="PROSITE" id="PS51782"/>
    </source>
</evidence>
<keyword evidence="1" id="KW-0378">Hydrolase</keyword>
<dbReference type="Pfam" id="PF00704">
    <property type="entry name" value="Glyco_hydro_18"/>
    <property type="match status" value="1"/>
</dbReference>
<dbReference type="Proteomes" id="UP000184612">
    <property type="component" value="Unassembled WGS sequence"/>
</dbReference>
<dbReference type="GO" id="GO:0005975">
    <property type="term" value="P:carbohydrate metabolic process"/>
    <property type="evidence" value="ECO:0007669"/>
    <property type="project" value="InterPro"/>
</dbReference>
<dbReference type="Pfam" id="PF01476">
    <property type="entry name" value="LysM"/>
    <property type="match status" value="2"/>
</dbReference>
<dbReference type="Gene3D" id="3.10.350.10">
    <property type="entry name" value="LysM domain"/>
    <property type="match status" value="2"/>
</dbReference>
<dbReference type="GO" id="GO:0016798">
    <property type="term" value="F:hydrolase activity, acting on glycosyl bonds"/>
    <property type="evidence" value="ECO:0007669"/>
    <property type="project" value="UniProtKB-KW"/>
</dbReference>
<protein>
    <submittedName>
        <fullName evidence="4">Spore germination protein</fullName>
    </submittedName>
</protein>
<evidence type="ECO:0000259" key="3">
    <source>
        <dbReference type="PROSITE" id="PS51910"/>
    </source>
</evidence>
<dbReference type="GO" id="GO:0012505">
    <property type="term" value="C:endomembrane system"/>
    <property type="evidence" value="ECO:0007669"/>
    <property type="project" value="TreeGrafter"/>
</dbReference>
<dbReference type="RefSeq" id="WP_073589971.1">
    <property type="nucleotide sequence ID" value="NZ_FRFD01000010.1"/>
</dbReference>
<dbReference type="GO" id="GO:0070492">
    <property type="term" value="F:oligosaccharide binding"/>
    <property type="evidence" value="ECO:0007669"/>
    <property type="project" value="TreeGrafter"/>
</dbReference>
<feature type="domain" description="LysM" evidence="2">
    <location>
        <begin position="2"/>
        <end position="46"/>
    </location>
</feature>
<keyword evidence="1" id="KW-0326">Glycosidase</keyword>
<dbReference type="CDD" id="cd00118">
    <property type="entry name" value="LysM"/>
    <property type="match status" value="2"/>
</dbReference>
<dbReference type="SUPFAM" id="SSF54106">
    <property type="entry name" value="LysM domain"/>
    <property type="match status" value="2"/>
</dbReference>
<feature type="domain" description="GH18" evidence="3">
    <location>
        <begin position="93"/>
        <end position="422"/>
    </location>
</feature>
<dbReference type="InterPro" id="IPR017853">
    <property type="entry name" value="GH"/>
</dbReference>
<dbReference type="Gene3D" id="3.20.20.80">
    <property type="entry name" value="Glycosidases"/>
    <property type="match status" value="1"/>
</dbReference>
<dbReference type="GO" id="GO:0008061">
    <property type="term" value="F:chitin binding"/>
    <property type="evidence" value="ECO:0007669"/>
    <property type="project" value="InterPro"/>
</dbReference>
<dbReference type="Gene3D" id="3.10.50.10">
    <property type="match status" value="1"/>
</dbReference>
<accession>A0A1M7YGN1</accession>
<dbReference type="SMART" id="SM00257">
    <property type="entry name" value="LysM"/>
    <property type="match status" value="2"/>
</dbReference>
<dbReference type="PROSITE" id="PS51910">
    <property type="entry name" value="GH18_2"/>
    <property type="match status" value="1"/>
</dbReference>
<dbReference type="PANTHER" id="PTHR46066">
    <property type="entry name" value="CHITINASE DOMAIN-CONTAINING PROTEIN 1 FAMILY MEMBER"/>
    <property type="match status" value="1"/>
</dbReference>
<sequence length="432" mass="49171">MIIHIVQPGETIFTIAESYGFPVERLILDNGLTNYNNLVVGQSIAIAYPEQTYTVHEGDTLQNIADINGITINELLRNNPFMLDRDYVYPGEVLVISYADKISSVTTNGYSTTYINKNTLRKTLLFLTYLSVFGYQTLENAQIESVNDLDIIQEAKKHGVAPIMLLSTLTEQGSADAETEYRILYNPDLTDIHIENILYILKTKGYYGLNISFQFITSRNQQIYENYLIKLTHRLHSEGYQVFVTIAPNIVYNVNEITFERIDYTGIAREADSINIMQYNWGYSFGPPAPVSSDFMLREFLNYAITMIPPKKIVIGLPIIGYDWELPYIVGVSKANSLSLDSVINLALNYDAIIQFDEISKTPYFEYSVDKSGVLIQHIVWFIDVRSIDALVKLVPEYGLSGSGVWNIMNYYSQLWLVINTQYEIISISNVI</sequence>
<evidence type="ECO:0000313" key="4">
    <source>
        <dbReference type="EMBL" id="SHO51746.1"/>
    </source>
</evidence>
<evidence type="ECO:0000313" key="5">
    <source>
        <dbReference type="Proteomes" id="UP000184612"/>
    </source>
</evidence>
<gene>
    <name evidence="4" type="ORF">SAMN02745217_03308</name>
</gene>